<protein>
    <submittedName>
        <fullName evidence="3">Uncharacterized protein LOC136089258 isoform X1</fullName>
    </submittedName>
</protein>
<gene>
    <name evidence="3" type="primary">LOC136089258</name>
</gene>
<evidence type="ECO:0000313" key="3">
    <source>
        <dbReference type="RefSeq" id="XP_065671164.1"/>
    </source>
</evidence>
<proteinExistence type="predicted"/>
<evidence type="ECO:0000313" key="2">
    <source>
        <dbReference type="Proteomes" id="UP001652625"/>
    </source>
</evidence>
<dbReference type="SUPFAM" id="SSF47986">
    <property type="entry name" value="DEATH domain"/>
    <property type="match status" value="1"/>
</dbReference>
<reference evidence="3" key="1">
    <citation type="submission" date="2025-08" db="UniProtKB">
        <authorList>
            <consortium name="RefSeq"/>
        </authorList>
    </citation>
    <scope>IDENTIFICATION</scope>
</reference>
<name>A0ABM4DA00_HYDVU</name>
<dbReference type="InterPro" id="IPR011029">
    <property type="entry name" value="DEATH-like_dom_sf"/>
</dbReference>
<sequence>MVLRRTFSYSSLLKKVTTVQKEINYCSTKRDEVVFEDKTFCHDSFQNSSLAEIKHCSAKRDEVVFEDETFCYDSFQNFSLAVIPGDGQLYQIKISDEKWKSVIDELTENQKKCFYEKINSPLKYFCKGFPSLIKNLDQGERLDDIVNHFQLPENDRIMILLANCGGGNPTMSVFEELKHSKPHLEVKDLCKCLETLGLNHALEFLKRLNYSDEVKISNISKIDLTNLSYKLISFNANVKPWKDVAHELCNSKEDVNRVAKTVMLPNQYSPTEKLFEILSMRTSTTIQDFLMALKSCNVYDAYELMCQSIITEIQNLKCNHA</sequence>
<organism evidence="2 3">
    <name type="scientific">Hydra vulgaris</name>
    <name type="common">Hydra</name>
    <name type="synonym">Hydra attenuata</name>
    <dbReference type="NCBI Taxonomy" id="6087"/>
    <lineage>
        <taxon>Eukaryota</taxon>
        <taxon>Metazoa</taxon>
        <taxon>Cnidaria</taxon>
        <taxon>Hydrozoa</taxon>
        <taxon>Hydroidolina</taxon>
        <taxon>Anthoathecata</taxon>
        <taxon>Aplanulata</taxon>
        <taxon>Hydridae</taxon>
        <taxon>Hydra</taxon>
    </lineage>
</organism>
<feature type="domain" description="Death" evidence="1">
    <location>
        <begin position="241"/>
        <end position="309"/>
    </location>
</feature>
<dbReference type="Proteomes" id="UP001652625">
    <property type="component" value="Chromosome 13"/>
</dbReference>
<keyword evidence="2" id="KW-1185">Reference proteome</keyword>
<dbReference type="Gene3D" id="1.10.533.10">
    <property type="entry name" value="Death Domain, Fas"/>
    <property type="match status" value="1"/>
</dbReference>
<dbReference type="PROSITE" id="PS50017">
    <property type="entry name" value="DEATH_DOMAIN"/>
    <property type="match status" value="1"/>
</dbReference>
<evidence type="ECO:0000259" key="1">
    <source>
        <dbReference type="PROSITE" id="PS50017"/>
    </source>
</evidence>
<accession>A0ABM4DA00</accession>
<dbReference type="InterPro" id="IPR000488">
    <property type="entry name" value="Death_dom"/>
</dbReference>
<dbReference type="GeneID" id="136089258"/>
<dbReference type="RefSeq" id="XP_065671164.1">
    <property type="nucleotide sequence ID" value="XM_065815092.1"/>
</dbReference>